<keyword evidence="1" id="KW-0812">Transmembrane</keyword>
<protein>
    <submittedName>
        <fullName evidence="2">Uncharacterized protein</fullName>
    </submittedName>
</protein>
<feature type="transmembrane region" description="Helical" evidence="1">
    <location>
        <begin position="64"/>
        <end position="92"/>
    </location>
</feature>
<accession>A0A2D4H6K8</accession>
<organism evidence="2">
    <name type="scientific">Micrurus lemniscatus lemniscatus</name>
    <dbReference type="NCBI Taxonomy" id="129467"/>
    <lineage>
        <taxon>Eukaryota</taxon>
        <taxon>Metazoa</taxon>
        <taxon>Chordata</taxon>
        <taxon>Craniata</taxon>
        <taxon>Vertebrata</taxon>
        <taxon>Euteleostomi</taxon>
        <taxon>Lepidosauria</taxon>
        <taxon>Squamata</taxon>
        <taxon>Bifurcata</taxon>
        <taxon>Unidentata</taxon>
        <taxon>Episquamata</taxon>
        <taxon>Toxicofera</taxon>
        <taxon>Serpentes</taxon>
        <taxon>Colubroidea</taxon>
        <taxon>Elapidae</taxon>
        <taxon>Elapinae</taxon>
        <taxon>Micrurus</taxon>
    </lineage>
</organism>
<dbReference type="AlphaFoldDB" id="A0A2D4H6K8"/>
<evidence type="ECO:0000313" key="2">
    <source>
        <dbReference type="EMBL" id="LAA67594.1"/>
    </source>
</evidence>
<keyword evidence="1" id="KW-1133">Transmembrane helix</keyword>
<reference evidence="2" key="1">
    <citation type="submission" date="2017-07" db="EMBL/GenBank/DDBJ databases">
        <authorList>
            <person name="Mikheyev A."/>
            <person name="Grau M."/>
        </authorList>
    </citation>
    <scope>NUCLEOTIDE SEQUENCE</scope>
    <source>
        <tissue evidence="2">Venom_gland</tissue>
    </source>
</reference>
<proteinExistence type="predicted"/>
<sequence>MSQKYIPQYSIFMTCTYGSMYKERRMCLFCCFELEERKETCLKTRQEIRVASFFKTLKVSMSSFFLDILLVWSFLPCFCIVCILHLFSYAFINTKISTQMALFLASNL</sequence>
<evidence type="ECO:0000256" key="1">
    <source>
        <dbReference type="SAM" id="Phobius"/>
    </source>
</evidence>
<name>A0A2D4H6K8_MICLE</name>
<keyword evidence="1" id="KW-0472">Membrane</keyword>
<dbReference type="EMBL" id="IACK01002924">
    <property type="protein sequence ID" value="LAA67594.1"/>
    <property type="molecule type" value="Transcribed_RNA"/>
</dbReference>
<reference evidence="2" key="2">
    <citation type="submission" date="2017-11" db="EMBL/GenBank/DDBJ databases">
        <title>Coralsnake Venomics: Analyses of Venom Gland Transcriptomes and Proteomes of Six Brazilian Taxa.</title>
        <authorList>
            <person name="Aird S.D."/>
            <person name="Jorge da Silva N."/>
            <person name="Qiu L."/>
            <person name="Villar-Briones A."/>
            <person name="Aparecida-Saddi V."/>
            <person name="Campos-Telles M.P."/>
            <person name="Grau M."/>
            <person name="Mikheyev A.S."/>
        </authorList>
    </citation>
    <scope>NUCLEOTIDE SEQUENCE</scope>
    <source>
        <tissue evidence="2">Venom_gland</tissue>
    </source>
</reference>